<evidence type="ECO:0000259" key="1">
    <source>
        <dbReference type="Pfam" id="PF12680"/>
    </source>
</evidence>
<protein>
    <recommendedName>
        <fullName evidence="1">SnoaL-like domain-containing protein</fullName>
    </recommendedName>
</protein>
<accession>A0A6J4Q8B6</accession>
<feature type="domain" description="SnoaL-like" evidence="1">
    <location>
        <begin position="19"/>
        <end position="101"/>
    </location>
</feature>
<dbReference type="SUPFAM" id="SSF54427">
    <property type="entry name" value="NTF2-like"/>
    <property type="match status" value="1"/>
</dbReference>
<name>A0A6J4Q8B6_9ACTN</name>
<dbReference type="Pfam" id="PF12680">
    <property type="entry name" value="SnoaL_2"/>
    <property type="match status" value="1"/>
</dbReference>
<dbReference type="InterPro" id="IPR032710">
    <property type="entry name" value="NTF2-like_dom_sf"/>
</dbReference>
<organism evidence="2">
    <name type="scientific">uncultured Rubrobacteraceae bacterium</name>
    <dbReference type="NCBI Taxonomy" id="349277"/>
    <lineage>
        <taxon>Bacteria</taxon>
        <taxon>Bacillati</taxon>
        <taxon>Actinomycetota</taxon>
        <taxon>Rubrobacteria</taxon>
        <taxon>Rubrobacterales</taxon>
        <taxon>Rubrobacteraceae</taxon>
        <taxon>environmental samples</taxon>
    </lineage>
</organism>
<proteinExistence type="predicted"/>
<sequence length="117" mass="12407">MSHDEEQDPGTIGHLDPPIRAMIEATNRGDRDALLAAFADDATLTDFGRTFTGKAEIARWNDNENIGVQSRFSVTSVDRSGGSVSVGVMVAGNGHNGGGSFVFDLDGDHISRMLITA</sequence>
<dbReference type="Gene3D" id="3.10.450.50">
    <property type="match status" value="1"/>
</dbReference>
<dbReference type="InterPro" id="IPR037401">
    <property type="entry name" value="SnoaL-like"/>
</dbReference>
<dbReference type="EMBL" id="CADCUT010000220">
    <property type="protein sequence ID" value="CAA9437636.1"/>
    <property type="molecule type" value="Genomic_DNA"/>
</dbReference>
<dbReference type="AlphaFoldDB" id="A0A6J4Q8B6"/>
<reference evidence="2" key="1">
    <citation type="submission" date="2020-02" db="EMBL/GenBank/DDBJ databases">
        <authorList>
            <person name="Meier V. D."/>
        </authorList>
    </citation>
    <scope>NUCLEOTIDE SEQUENCE</scope>
    <source>
        <strain evidence="2">AVDCRST_MAG03</strain>
    </source>
</reference>
<gene>
    <name evidence="2" type="ORF">AVDCRST_MAG03-3729</name>
</gene>
<evidence type="ECO:0000313" key="2">
    <source>
        <dbReference type="EMBL" id="CAA9437636.1"/>
    </source>
</evidence>